<name>A0A4U0SRF4_9ACTN</name>
<dbReference type="EMBL" id="SUMC01000003">
    <property type="protein sequence ID" value="TKA12724.1"/>
    <property type="molecule type" value="Genomic_DNA"/>
</dbReference>
<keyword evidence="3" id="KW-1185">Reference proteome</keyword>
<evidence type="ECO:0000313" key="2">
    <source>
        <dbReference type="EMBL" id="TKA12724.1"/>
    </source>
</evidence>
<sequence>MSRPFTLIVCRAGCDGPAASAVMETLRDALRTTPHGVLVITSCLHGVLRCDAFGPYGRGARGLFAVAQPCDTDRRPHGMPTRLGPITGPADAAAVGAWLRAGLPDDGTLPERLRAAPPPRAVARLN</sequence>
<proteinExistence type="predicted"/>
<dbReference type="OrthoDB" id="3699656at2"/>
<evidence type="ECO:0000313" key="3">
    <source>
        <dbReference type="Proteomes" id="UP000305778"/>
    </source>
</evidence>
<reference evidence="2 3" key="1">
    <citation type="submission" date="2019-04" db="EMBL/GenBank/DDBJ databases">
        <title>Streptomyces oryziradicis sp. nov., a novel actinomycete isolated from rhizosphere soil of rice (Oryza sativa L.).</title>
        <authorList>
            <person name="Li C."/>
        </authorList>
    </citation>
    <scope>NUCLEOTIDE SEQUENCE [LARGE SCALE GENOMIC DNA]</scope>
    <source>
        <strain evidence="2 3">NEAU-C40</strain>
    </source>
</reference>
<dbReference type="AlphaFoldDB" id="A0A4U0SRF4"/>
<gene>
    <name evidence="2" type="ORF">FCI23_05010</name>
</gene>
<evidence type="ECO:0000256" key="1">
    <source>
        <dbReference type="SAM" id="MobiDB-lite"/>
    </source>
</evidence>
<dbReference type="Proteomes" id="UP000305778">
    <property type="component" value="Unassembled WGS sequence"/>
</dbReference>
<organism evidence="2 3">
    <name type="scientific">Actinacidiphila oryziradicis</name>
    <dbReference type="NCBI Taxonomy" id="2571141"/>
    <lineage>
        <taxon>Bacteria</taxon>
        <taxon>Bacillati</taxon>
        <taxon>Actinomycetota</taxon>
        <taxon>Actinomycetes</taxon>
        <taxon>Kitasatosporales</taxon>
        <taxon>Streptomycetaceae</taxon>
        <taxon>Actinacidiphila</taxon>
    </lineage>
</organism>
<comment type="caution">
    <text evidence="2">The sequence shown here is derived from an EMBL/GenBank/DDBJ whole genome shotgun (WGS) entry which is preliminary data.</text>
</comment>
<accession>A0A4U0SRF4</accession>
<feature type="region of interest" description="Disordered" evidence="1">
    <location>
        <begin position="107"/>
        <end position="126"/>
    </location>
</feature>
<dbReference type="RefSeq" id="WP_136722201.1">
    <property type="nucleotide sequence ID" value="NZ_SUMC01000003.1"/>
</dbReference>
<protein>
    <submittedName>
        <fullName evidence="2">Uncharacterized protein</fullName>
    </submittedName>
</protein>